<feature type="domain" description="FtsX extracellular" evidence="13">
    <location>
        <begin position="52"/>
        <end position="142"/>
    </location>
</feature>
<keyword evidence="5 10" id="KW-0132">Cell division</keyword>
<evidence type="ECO:0000256" key="10">
    <source>
        <dbReference type="PIRNR" id="PIRNR003097"/>
    </source>
</evidence>
<keyword evidence="4 10" id="KW-1003">Cell membrane</keyword>
<feature type="domain" description="ABC3 transporter permease C-terminal" evidence="12">
    <location>
        <begin position="165"/>
        <end position="286"/>
    </location>
</feature>
<comment type="function">
    <text evidence="10">Part of the ABC transporter FtsEX involved in asymmetric cellular division facilitating the initiation of sporulation.</text>
</comment>
<evidence type="ECO:0000256" key="3">
    <source>
        <dbReference type="ARBA" id="ARBA00021907"/>
    </source>
</evidence>
<dbReference type="InterPro" id="IPR040690">
    <property type="entry name" value="FtsX_ECD"/>
</dbReference>
<keyword evidence="8 10" id="KW-0472">Membrane</keyword>
<comment type="similarity">
    <text evidence="2 10">Belongs to the ABC-4 integral membrane protein family. FtsX subfamily.</text>
</comment>
<evidence type="ECO:0000256" key="6">
    <source>
        <dbReference type="ARBA" id="ARBA00022692"/>
    </source>
</evidence>
<dbReference type="STRING" id="1702221.AALO17_24100"/>
<dbReference type="InterPro" id="IPR004513">
    <property type="entry name" value="FtsX"/>
</dbReference>
<proteinExistence type="inferred from homology"/>
<keyword evidence="6 11" id="KW-0812">Transmembrane</keyword>
<evidence type="ECO:0000313" key="14">
    <source>
        <dbReference type="EMBL" id="AMK55544.1"/>
    </source>
</evidence>
<organism evidence="14 15">
    <name type="scientific">Faecalibaculum rodentium</name>
    <dbReference type="NCBI Taxonomy" id="1702221"/>
    <lineage>
        <taxon>Bacteria</taxon>
        <taxon>Bacillati</taxon>
        <taxon>Bacillota</taxon>
        <taxon>Erysipelotrichia</taxon>
        <taxon>Erysipelotrichales</taxon>
        <taxon>Erysipelotrichaceae</taxon>
        <taxon>Faecalibaculum</taxon>
    </lineage>
</organism>
<evidence type="ECO:0000259" key="13">
    <source>
        <dbReference type="Pfam" id="PF18075"/>
    </source>
</evidence>
<evidence type="ECO:0000256" key="1">
    <source>
        <dbReference type="ARBA" id="ARBA00004651"/>
    </source>
</evidence>
<dbReference type="EMBL" id="CP011391">
    <property type="protein sequence ID" value="AMK55544.1"/>
    <property type="molecule type" value="Genomic_DNA"/>
</dbReference>
<dbReference type="AlphaFoldDB" id="A0A140DY17"/>
<dbReference type="InterPro" id="IPR003838">
    <property type="entry name" value="ABC3_permease_C"/>
</dbReference>
<feature type="transmembrane region" description="Helical" evidence="11">
    <location>
        <begin position="162"/>
        <end position="182"/>
    </location>
</feature>
<evidence type="ECO:0000256" key="7">
    <source>
        <dbReference type="ARBA" id="ARBA00022989"/>
    </source>
</evidence>
<protein>
    <recommendedName>
        <fullName evidence="3 10">Cell division protein FtsX</fullName>
    </recommendedName>
</protein>
<comment type="subcellular location">
    <subcellularLocation>
        <location evidence="1">Cell membrane</location>
        <topology evidence="1">Multi-pass membrane protein</topology>
    </subcellularLocation>
</comment>
<gene>
    <name evidence="14" type="ORF">AALO17_24100</name>
</gene>
<reference evidence="14 15" key="1">
    <citation type="journal article" date="2016" name="Gut Pathog.">
        <title>Whole genome sequencing of "Faecalibaculum rodentium" ALO17, isolated from C57BL/6J laboratory mouse feces.</title>
        <authorList>
            <person name="Lim S."/>
            <person name="Chang D.H."/>
            <person name="Ahn S."/>
            <person name="Kim B.C."/>
        </authorList>
    </citation>
    <scope>NUCLEOTIDE SEQUENCE [LARGE SCALE GENOMIC DNA]</scope>
    <source>
        <strain evidence="14 15">Alo17</strain>
    </source>
</reference>
<dbReference type="PANTHER" id="PTHR47755:SF1">
    <property type="entry name" value="CELL DIVISION PROTEIN FTSX"/>
    <property type="match status" value="1"/>
</dbReference>
<evidence type="ECO:0000256" key="4">
    <source>
        <dbReference type="ARBA" id="ARBA00022475"/>
    </source>
</evidence>
<evidence type="ECO:0000256" key="5">
    <source>
        <dbReference type="ARBA" id="ARBA00022618"/>
    </source>
</evidence>
<dbReference type="NCBIfam" id="NF038347">
    <property type="entry name" value="FtsX_Gpos"/>
    <property type="match status" value="1"/>
</dbReference>
<feature type="transmembrane region" description="Helical" evidence="11">
    <location>
        <begin position="202"/>
        <end position="235"/>
    </location>
</feature>
<evidence type="ECO:0000256" key="11">
    <source>
        <dbReference type="SAM" id="Phobius"/>
    </source>
</evidence>
<dbReference type="PIRSF" id="PIRSF003097">
    <property type="entry name" value="FtsX"/>
    <property type="match status" value="1"/>
</dbReference>
<keyword evidence="9 10" id="KW-0131">Cell cycle</keyword>
<dbReference type="Gene3D" id="3.30.70.3040">
    <property type="match status" value="1"/>
</dbReference>
<dbReference type="Pfam" id="PF18075">
    <property type="entry name" value="FtsX_ECD"/>
    <property type="match status" value="1"/>
</dbReference>
<evidence type="ECO:0000256" key="2">
    <source>
        <dbReference type="ARBA" id="ARBA00007379"/>
    </source>
</evidence>
<sequence>MRSASKDISRHFSTAFSSSLSIAIALLIATFMTVMAASIDQFTKNIESEFVVQVSLLPTVTEEQRQALTDELSSMKGAGHVTYSTKDQELDELIAQNGEIFSQYAGEDRNPLLDVLTVHLENAQQVEAVSKEAAKLDGVASVSYGGSMISKMVDVFDAARTGGWLLVGFMIILAVYLTRISVKMTIHTRQEEIAIMRQVGAYNWYITTPFVFEGLIIGFWGALVPGLLVLLGYPALYNLLGGVLLSDMFVLISPWPFAAYVTACVFGIGLLTGALGSWLAVRKYLRWYR</sequence>
<dbReference type="PANTHER" id="PTHR47755">
    <property type="entry name" value="CELL DIVISION PROTEIN FTSX"/>
    <property type="match status" value="1"/>
</dbReference>
<evidence type="ECO:0000256" key="8">
    <source>
        <dbReference type="ARBA" id="ARBA00023136"/>
    </source>
</evidence>
<evidence type="ECO:0000259" key="12">
    <source>
        <dbReference type="Pfam" id="PF02687"/>
    </source>
</evidence>
<keyword evidence="15" id="KW-1185">Reference proteome</keyword>
<dbReference type="InterPro" id="IPR058204">
    <property type="entry name" value="FtsX_firmicutes-type"/>
</dbReference>
<keyword evidence="7 11" id="KW-1133">Transmembrane helix</keyword>
<accession>A0A140DY17</accession>
<dbReference type="GO" id="GO:0051301">
    <property type="term" value="P:cell division"/>
    <property type="evidence" value="ECO:0007669"/>
    <property type="project" value="UniProtKB-KW"/>
</dbReference>
<evidence type="ECO:0000256" key="9">
    <source>
        <dbReference type="ARBA" id="ARBA00023306"/>
    </source>
</evidence>
<dbReference type="Pfam" id="PF02687">
    <property type="entry name" value="FtsX"/>
    <property type="match status" value="1"/>
</dbReference>
<name>A0A140DY17_9FIRM</name>
<dbReference type="GO" id="GO:0005886">
    <property type="term" value="C:plasma membrane"/>
    <property type="evidence" value="ECO:0007669"/>
    <property type="project" value="UniProtKB-SubCell"/>
</dbReference>
<dbReference type="KEGG" id="fro:AALO17_24100"/>
<evidence type="ECO:0000313" key="15">
    <source>
        <dbReference type="Proteomes" id="UP000069771"/>
    </source>
</evidence>
<feature type="transmembrane region" description="Helical" evidence="11">
    <location>
        <begin position="255"/>
        <end position="281"/>
    </location>
</feature>
<dbReference type="Proteomes" id="UP000069771">
    <property type="component" value="Chromosome"/>
</dbReference>